<reference evidence="11" key="1">
    <citation type="submission" date="2023-06" db="EMBL/GenBank/DDBJ databases">
        <title>Identification and characterization of horizontal gene transfer across gut microbiota members of farm animals based on homology search.</title>
        <authorList>
            <person name="Zeman M."/>
            <person name="Kubasova T."/>
            <person name="Jahodarova E."/>
            <person name="Nykrynova M."/>
            <person name="Rychlik I."/>
        </authorList>
    </citation>
    <scope>NUCLEOTIDE SEQUENCE [LARGE SCALE GENOMIC DNA]</scope>
    <source>
        <strain evidence="11">154_Feed</strain>
    </source>
</reference>
<feature type="transmembrane region" description="Helical" evidence="7">
    <location>
        <begin position="160"/>
        <end position="180"/>
    </location>
</feature>
<dbReference type="PROSITE" id="PS00211">
    <property type="entry name" value="ABC_TRANSPORTER_1"/>
    <property type="match status" value="1"/>
</dbReference>
<dbReference type="Gene3D" id="3.40.50.300">
    <property type="entry name" value="P-loop containing nucleotide triphosphate hydrolases"/>
    <property type="match status" value="1"/>
</dbReference>
<dbReference type="Proteomes" id="UP001529421">
    <property type="component" value="Unassembled WGS sequence"/>
</dbReference>
<dbReference type="Gene3D" id="1.20.1560.10">
    <property type="entry name" value="ABC transporter type 1, transmembrane domain"/>
    <property type="match status" value="1"/>
</dbReference>
<feature type="transmembrane region" description="Helical" evidence="7">
    <location>
        <begin position="132"/>
        <end position="153"/>
    </location>
</feature>
<evidence type="ECO:0000313" key="11">
    <source>
        <dbReference type="Proteomes" id="UP001529421"/>
    </source>
</evidence>
<protein>
    <submittedName>
        <fullName evidence="10">ABC transporter ATP-binding protein</fullName>
    </submittedName>
</protein>
<feature type="transmembrane region" description="Helical" evidence="7">
    <location>
        <begin position="57"/>
        <end position="75"/>
    </location>
</feature>
<evidence type="ECO:0000259" key="9">
    <source>
        <dbReference type="PROSITE" id="PS50929"/>
    </source>
</evidence>
<keyword evidence="4 10" id="KW-0067">ATP-binding</keyword>
<organism evidence="10 11">
    <name type="scientific">Enorma phocaeensis</name>
    <dbReference type="NCBI Taxonomy" id="1871019"/>
    <lineage>
        <taxon>Bacteria</taxon>
        <taxon>Bacillati</taxon>
        <taxon>Actinomycetota</taxon>
        <taxon>Coriobacteriia</taxon>
        <taxon>Coriobacteriales</taxon>
        <taxon>Coriobacteriaceae</taxon>
        <taxon>Enorma</taxon>
    </lineage>
</organism>
<keyword evidence="5 7" id="KW-1133">Transmembrane helix</keyword>
<feature type="transmembrane region" description="Helical" evidence="7">
    <location>
        <begin position="276"/>
        <end position="297"/>
    </location>
</feature>
<dbReference type="InterPro" id="IPR003439">
    <property type="entry name" value="ABC_transporter-like_ATP-bd"/>
</dbReference>
<dbReference type="PANTHER" id="PTHR24221">
    <property type="entry name" value="ATP-BINDING CASSETTE SUB-FAMILY B"/>
    <property type="match status" value="1"/>
</dbReference>
<evidence type="ECO:0000256" key="6">
    <source>
        <dbReference type="ARBA" id="ARBA00023136"/>
    </source>
</evidence>
<dbReference type="Pfam" id="PF00005">
    <property type="entry name" value="ABC_tran"/>
    <property type="match status" value="1"/>
</dbReference>
<evidence type="ECO:0000256" key="1">
    <source>
        <dbReference type="ARBA" id="ARBA00004651"/>
    </source>
</evidence>
<dbReference type="SMART" id="SM00382">
    <property type="entry name" value="AAA"/>
    <property type="match status" value="1"/>
</dbReference>
<dbReference type="InterPro" id="IPR011527">
    <property type="entry name" value="ABC1_TM_dom"/>
</dbReference>
<evidence type="ECO:0000313" key="10">
    <source>
        <dbReference type="EMBL" id="MDM8274261.1"/>
    </source>
</evidence>
<comment type="caution">
    <text evidence="10">The sequence shown here is derived from an EMBL/GenBank/DDBJ whole genome shotgun (WGS) entry which is preliminary data.</text>
</comment>
<dbReference type="SUPFAM" id="SSF90123">
    <property type="entry name" value="ABC transporter transmembrane region"/>
    <property type="match status" value="1"/>
</dbReference>
<gene>
    <name evidence="10" type="ORF">QUW28_01930</name>
</gene>
<evidence type="ECO:0000259" key="8">
    <source>
        <dbReference type="PROSITE" id="PS50893"/>
    </source>
</evidence>
<keyword evidence="11" id="KW-1185">Reference proteome</keyword>
<dbReference type="PROSITE" id="PS50893">
    <property type="entry name" value="ABC_TRANSPORTER_2"/>
    <property type="match status" value="1"/>
</dbReference>
<dbReference type="SUPFAM" id="SSF52540">
    <property type="entry name" value="P-loop containing nucleoside triphosphate hydrolases"/>
    <property type="match status" value="1"/>
</dbReference>
<dbReference type="InterPro" id="IPR036640">
    <property type="entry name" value="ABC1_TM_sf"/>
</dbReference>
<comment type="subcellular location">
    <subcellularLocation>
        <location evidence="1">Cell membrane</location>
        <topology evidence="1">Multi-pass membrane protein</topology>
    </subcellularLocation>
</comment>
<dbReference type="GO" id="GO:0005524">
    <property type="term" value="F:ATP binding"/>
    <property type="evidence" value="ECO:0007669"/>
    <property type="project" value="UniProtKB-KW"/>
</dbReference>
<proteinExistence type="predicted"/>
<evidence type="ECO:0000256" key="5">
    <source>
        <dbReference type="ARBA" id="ARBA00022989"/>
    </source>
</evidence>
<evidence type="ECO:0000256" key="4">
    <source>
        <dbReference type="ARBA" id="ARBA00022840"/>
    </source>
</evidence>
<keyword evidence="6 7" id="KW-0472">Membrane</keyword>
<dbReference type="PROSITE" id="PS50929">
    <property type="entry name" value="ABC_TM1F"/>
    <property type="match status" value="1"/>
</dbReference>
<feature type="domain" description="ABC transmembrane type-1" evidence="9">
    <location>
        <begin position="22"/>
        <end position="305"/>
    </location>
</feature>
<evidence type="ECO:0000256" key="7">
    <source>
        <dbReference type="SAM" id="Phobius"/>
    </source>
</evidence>
<dbReference type="PANTHER" id="PTHR24221:SF653">
    <property type="entry name" value="TRANSPORT ATP-BINDING PROTEIN CYDC"/>
    <property type="match status" value="1"/>
</dbReference>
<feature type="transmembrane region" description="Helical" evidence="7">
    <location>
        <begin position="248"/>
        <end position="270"/>
    </location>
</feature>
<dbReference type="InterPro" id="IPR027417">
    <property type="entry name" value="P-loop_NTPase"/>
</dbReference>
<evidence type="ECO:0000256" key="3">
    <source>
        <dbReference type="ARBA" id="ARBA00022741"/>
    </source>
</evidence>
<dbReference type="InterPro" id="IPR039421">
    <property type="entry name" value="Type_1_exporter"/>
</dbReference>
<feature type="domain" description="ABC transporter" evidence="8">
    <location>
        <begin position="337"/>
        <end position="560"/>
    </location>
</feature>
<keyword evidence="2 7" id="KW-0812">Transmembrane</keyword>
<name>A0ABT7V6Y8_9ACTN</name>
<evidence type="ECO:0000256" key="2">
    <source>
        <dbReference type="ARBA" id="ARBA00022692"/>
    </source>
</evidence>
<dbReference type="EMBL" id="JAUDDZ010000002">
    <property type="protein sequence ID" value="MDM8274261.1"/>
    <property type="molecule type" value="Genomic_DNA"/>
</dbReference>
<sequence length="561" mass="58696">MSHAKVMMRLCGLVGPLWGVMALAVTAGMAGHLAAIGVPVAGMLAVLAASGADGLPAYGGLLVVLASCAVARGVLHYVEQMANHYIAFKLLARIRHRVFAALRRLAPAKLAGRCRGDLVSVITGDIELLEVFYAHTISPIAIAAGVGGVVLALQAAIHPVFCAMTLAAFLAVGAAMPLVANAASGKGGLEFRGRLGALDAYLLDSLRGLTEAMQYGVARLRGEEFFRRSGELADSERRLKARSGVNQAVMSVVVWVFDLVFAVVGLHLLYFQQVSLASMLCALVLLMSSFGPVLALASLGTGLQQTFAAGERVLAILDEEPVVEPVDAGRAPGGSEVDVRDVSFGYGGTSVLRGVSVAARPGSILGIAGKSGSGKSTLLALIMRFWDVDAGRIEVGGVDVREASTHALRQAESLVEQGTHLFNESLADNIRIGRLDATDEEVEAAARAARIHDVIVGLPEGYDTRAGELGDVLSAGERQRIGLARALLRDAPVLLLDEPTSNLDSLNEAAVMRVLADERESRTVVLVSHRASTLDVADAVVTLEGGRVSSGAERRAPRALS</sequence>
<accession>A0ABT7V6Y8</accession>
<dbReference type="InterPro" id="IPR017871">
    <property type="entry name" value="ABC_transporter-like_CS"/>
</dbReference>
<dbReference type="InterPro" id="IPR003593">
    <property type="entry name" value="AAA+_ATPase"/>
</dbReference>
<keyword evidence="3" id="KW-0547">Nucleotide-binding</keyword>
<dbReference type="RefSeq" id="WP_289544116.1">
    <property type="nucleotide sequence ID" value="NZ_JAUDDZ010000002.1"/>
</dbReference>